<protein>
    <submittedName>
        <fullName evidence="1">Uncharacterized protein</fullName>
    </submittedName>
</protein>
<keyword evidence="2" id="KW-1185">Reference proteome</keyword>
<organism evidence="1 2">
    <name type="scientific">Caenorhabditis japonica</name>
    <dbReference type="NCBI Taxonomy" id="281687"/>
    <lineage>
        <taxon>Eukaryota</taxon>
        <taxon>Metazoa</taxon>
        <taxon>Ecdysozoa</taxon>
        <taxon>Nematoda</taxon>
        <taxon>Chromadorea</taxon>
        <taxon>Rhabditida</taxon>
        <taxon>Rhabditina</taxon>
        <taxon>Rhabditomorpha</taxon>
        <taxon>Rhabditoidea</taxon>
        <taxon>Rhabditidae</taxon>
        <taxon>Peloderinae</taxon>
        <taxon>Caenorhabditis</taxon>
    </lineage>
</organism>
<name>A0A8R1I0T9_CAEJA</name>
<reference evidence="1" key="2">
    <citation type="submission" date="2022-06" db="UniProtKB">
        <authorList>
            <consortium name="EnsemblMetazoa"/>
        </authorList>
    </citation>
    <scope>IDENTIFICATION</scope>
    <source>
        <strain evidence="1">DF5081</strain>
    </source>
</reference>
<proteinExistence type="predicted"/>
<dbReference type="AlphaFoldDB" id="A0A8R1I0T9"/>
<sequence length="66" mass="7387">MTKTEVQPHNLWPSTRYAAMVATGSDMETIAIGGMGNESSIMEDIHETAKMEKKRKKNCAKTQKML</sequence>
<reference evidence="2" key="1">
    <citation type="submission" date="2010-08" db="EMBL/GenBank/DDBJ databases">
        <authorList>
            <consortium name="Caenorhabditis japonica Sequencing Consortium"/>
            <person name="Wilson R.K."/>
        </authorList>
    </citation>
    <scope>NUCLEOTIDE SEQUENCE [LARGE SCALE GENOMIC DNA]</scope>
    <source>
        <strain evidence="2">DF5081</strain>
    </source>
</reference>
<dbReference type="Proteomes" id="UP000005237">
    <property type="component" value="Unassembled WGS sequence"/>
</dbReference>
<dbReference type="EnsemblMetazoa" id="CJA12567.1">
    <property type="protein sequence ID" value="CJA12567.1"/>
    <property type="gene ID" value="WBGene00131771"/>
</dbReference>
<evidence type="ECO:0000313" key="2">
    <source>
        <dbReference type="Proteomes" id="UP000005237"/>
    </source>
</evidence>
<accession>A0A8R1I0T9</accession>
<evidence type="ECO:0000313" key="1">
    <source>
        <dbReference type="EnsemblMetazoa" id="CJA12567.1"/>
    </source>
</evidence>